<dbReference type="GO" id="GO:0004865">
    <property type="term" value="F:protein serine/threonine phosphatase inhibitor activity"/>
    <property type="evidence" value="ECO:0007669"/>
    <property type="project" value="InterPro"/>
</dbReference>
<sequence length="149" mass="16314">MDAVSVRQQQSRVDRADSLVPTRTAVLHLRPAPTAEEVEVAQRQPNMRVTWDPEVHEPENQHVSKCCCVFHKKRLFGESSSESSTDDSSDDSSDESKGVDATGAGGNGTGGVHHQGGCEGGCQDAHQHPPRKHRLRCTKAHCYCGTRFH</sequence>
<dbReference type="EMBL" id="LS997606">
    <property type="protein sequence ID" value="SYZ63043.1"/>
    <property type="molecule type" value="Genomic_DNA"/>
</dbReference>
<dbReference type="InterPro" id="IPR011107">
    <property type="entry name" value="PPI_Ypi1"/>
</dbReference>
<protein>
    <submittedName>
        <fullName evidence="2">Protein_phosphatase_inhibitor</fullName>
    </submittedName>
</protein>
<gene>
    <name evidence="2" type="ORF">LBRM2904_07.0790</name>
</gene>
<dbReference type="Proteomes" id="UP000319462">
    <property type="component" value="Chromosome 7"/>
</dbReference>
<organism evidence="2 3">
    <name type="scientific">Leishmania braziliensis MHOM/BR/75/M2904</name>
    <dbReference type="NCBI Taxonomy" id="420245"/>
    <lineage>
        <taxon>Eukaryota</taxon>
        <taxon>Discoba</taxon>
        <taxon>Euglenozoa</taxon>
        <taxon>Kinetoplastea</taxon>
        <taxon>Metakinetoplastina</taxon>
        <taxon>Trypanosomatida</taxon>
        <taxon>Trypanosomatidae</taxon>
        <taxon>Leishmaniinae</taxon>
        <taxon>Leishmania</taxon>
        <taxon>Leishmania braziliensis species complex</taxon>
    </lineage>
</organism>
<accession>A0A3P3YYI8</accession>
<feature type="compositionally biased region" description="Gly residues" evidence="1">
    <location>
        <begin position="103"/>
        <end position="112"/>
    </location>
</feature>
<feature type="region of interest" description="Disordered" evidence="1">
    <location>
        <begin position="77"/>
        <end position="112"/>
    </location>
</feature>
<evidence type="ECO:0000256" key="1">
    <source>
        <dbReference type="SAM" id="MobiDB-lite"/>
    </source>
</evidence>
<reference evidence="2 3" key="1">
    <citation type="submission" date="2018-09" db="EMBL/GenBank/DDBJ databases">
        <authorList>
            <person name="Peiro R."/>
            <person name="Begona"/>
            <person name="Cbmso G."/>
            <person name="Lopez M."/>
            <person name="Gonzalez S."/>
        </authorList>
    </citation>
    <scope>NUCLEOTIDE SEQUENCE [LARGE SCALE GENOMIC DNA]</scope>
</reference>
<name>A0A3P3YYI8_LEIBR</name>
<dbReference type="GO" id="GO:0008157">
    <property type="term" value="F:protein phosphatase 1 binding"/>
    <property type="evidence" value="ECO:0007669"/>
    <property type="project" value="TreeGrafter"/>
</dbReference>
<dbReference type="PANTHER" id="PTHR20835:SF0">
    <property type="entry name" value="E3 UBIQUITIN-PROTEIN LIGASE PPP1R11"/>
    <property type="match status" value="1"/>
</dbReference>
<feature type="compositionally biased region" description="Acidic residues" evidence="1">
    <location>
        <begin position="84"/>
        <end position="93"/>
    </location>
</feature>
<dbReference type="PANTHER" id="PTHR20835">
    <property type="entry name" value="E3 UBIQUITIN-PROTEIN LIGASE PPP1R11-RELATED"/>
    <property type="match status" value="1"/>
</dbReference>
<evidence type="ECO:0000313" key="2">
    <source>
        <dbReference type="EMBL" id="SYZ63043.1"/>
    </source>
</evidence>
<dbReference type="GO" id="GO:0005634">
    <property type="term" value="C:nucleus"/>
    <property type="evidence" value="ECO:0007669"/>
    <property type="project" value="TreeGrafter"/>
</dbReference>
<proteinExistence type="predicted"/>
<dbReference type="AlphaFoldDB" id="A0A3P3YYI8"/>
<dbReference type="Pfam" id="PF07491">
    <property type="entry name" value="PPI_Ypi1"/>
    <property type="match status" value="1"/>
</dbReference>
<evidence type="ECO:0000313" key="3">
    <source>
        <dbReference type="Proteomes" id="UP000319462"/>
    </source>
</evidence>